<gene>
    <name evidence="1" type="ORF">GH723_00580</name>
</gene>
<reference evidence="1 2" key="1">
    <citation type="submission" date="2019-11" db="EMBL/GenBank/DDBJ databases">
        <authorList>
            <person name="He Y."/>
        </authorList>
    </citation>
    <scope>NUCLEOTIDE SEQUENCE [LARGE SCALE GENOMIC DNA]</scope>
    <source>
        <strain evidence="1 2">SCSIO 58843</strain>
    </source>
</reference>
<dbReference type="EMBL" id="CP045851">
    <property type="protein sequence ID" value="QGG93724.1"/>
    <property type="molecule type" value="Genomic_DNA"/>
</dbReference>
<keyword evidence="2" id="KW-1185">Reference proteome</keyword>
<dbReference type="RefSeq" id="WP_153757830.1">
    <property type="nucleotide sequence ID" value="NZ_CP045851.1"/>
</dbReference>
<organism evidence="1 2">
    <name type="scientific">Actinomarinicola tropica</name>
    <dbReference type="NCBI Taxonomy" id="2789776"/>
    <lineage>
        <taxon>Bacteria</taxon>
        <taxon>Bacillati</taxon>
        <taxon>Actinomycetota</taxon>
        <taxon>Acidimicrobiia</taxon>
        <taxon>Acidimicrobiales</taxon>
        <taxon>Iamiaceae</taxon>
        <taxon>Actinomarinicola</taxon>
    </lineage>
</organism>
<evidence type="ECO:0000313" key="1">
    <source>
        <dbReference type="EMBL" id="QGG93724.1"/>
    </source>
</evidence>
<dbReference type="KEGG" id="atq:GH723_00580"/>
<dbReference type="Proteomes" id="UP000334019">
    <property type="component" value="Chromosome"/>
</dbReference>
<evidence type="ECO:0000313" key="2">
    <source>
        <dbReference type="Proteomes" id="UP000334019"/>
    </source>
</evidence>
<name>A0A5Q2RDE3_9ACTN</name>
<protein>
    <submittedName>
        <fullName evidence="1">Uncharacterized protein</fullName>
    </submittedName>
</protein>
<proteinExistence type="predicted"/>
<accession>A0A5Q2RDE3</accession>
<sequence>MKLLDATTAGRMALAGVARPAMDQFGGGAGTYPCEWRPRVSTFGAPTVNLTDAISHKAWRPKEPSP</sequence>
<dbReference type="AlphaFoldDB" id="A0A5Q2RDE3"/>